<feature type="compositionally biased region" description="Polar residues" evidence="5">
    <location>
        <begin position="333"/>
        <end position="347"/>
    </location>
</feature>
<keyword evidence="3 6" id="KW-1133">Transmembrane helix</keyword>
<dbReference type="STRING" id="1314777.A0A164SPR8"/>
<protein>
    <recommendedName>
        <fullName evidence="7">G-protein coupled receptors family 1 profile domain-containing protein</fullName>
    </recommendedName>
</protein>
<feature type="region of interest" description="Disordered" evidence="5">
    <location>
        <begin position="331"/>
        <end position="384"/>
    </location>
</feature>
<evidence type="ECO:0000313" key="8">
    <source>
        <dbReference type="EMBL" id="KZS91686.1"/>
    </source>
</evidence>
<dbReference type="PANTHER" id="PTHR23112:SF37">
    <property type="entry name" value="G PROTEIN-COUPLED RECEPTOR GPR1"/>
    <property type="match status" value="1"/>
</dbReference>
<feature type="transmembrane region" description="Helical" evidence="6">
    <location>
        <begin position="26"/>
        <end position="46"/>
    </location>
</feature>
<evidence type="ECO:0000256" key="2">
    <source>
        <dbReference type="ARBA" id="ARBA00022692"/>
    </source>
</evidence>
<keyword evidence="4 6" id="KW-0472">Membrane</keyword>
<feature type="transmembrane region" description="Helical" evidence="6">
    <location>
        <begin position="199"/>
        <end position="222"/>
    </location>
</feature>
<dbReference type="InterPro" id="IPR017452">
    <property type="entry name" value="GPCR_Rhodpsn_7TM"/>
</dbReference>
<dbReference type="Proteomes" id="UP000076722">
    <property type="component" value="Unassembled WGS sequence"/>
</dbReference>
<evidence type="ECO:0000259" key="7">
    <source>
        <dbReference type="PROSITE" id="PS50262"/>
    </source>
</evidence>
<dbReference type="AlphaFoldDB" id="A0A164SPR8"/>
<proteinExistence type="predicted"/>
<dbReference type="InterPro" id="IPR000276">
    <property type="entry name" value="GPCR_Rhodpsn"/>
</dbReference>
<feature type="transmembrane region" description="Helical" evidence="6">
    <location>
        <begin position="149"/>
        <end position="170"/>
    </location>
</feature>
<evidence type="ECO:0000256" key="6">
    <source>
        <dbReference type="SAM" id="Phobius"/>
    </source>
</evidence>
<feature type="compositionally biased region" description="Low complexity" evidence="5">
    <location>
        <begin position="348"/>
        <end position="362"/>
    </location>
</feature>
<keyword evidence="9" id="KW-1185">Reference proteome</keyword>
<dbReference type="Pfam" id="PF00001">
    <property type="entry name" value="7tm_1"/>
    <property type="match status" value="1"/>
</dbReference>
<feature type="domain" description="G-protein coupled receptors family 1 profile" evidence="7">
    <location>
        <begin position="36"/>
        <end position="299"/>
    </location>
</feature>
<feature type="transmembrane region" description="Helical" evidence="6">
    <location>
        <begin position="119"/>
        <end position="137"/>
    </location>
</feature>
<gene>
    <name evidence="8" type="ORF">SISNIDRAFT_467615</name>
</gene>
<evidence type="ECO:0000256" key="1">
    <source>
        <dbReference type="ARBA" id="ARBA00004141"/>
    </source>
</evidence>
<feature type="transmembrane region" description="Helical" evidence="6">
    <location>
        <begin position="243"/>
        <end position="267"/>
    </location>
</feature>
<dbReference type="CDD" id="cd00637">
    <property type="entry name" value="7tm_classA_rhodopsin-like"/>
    <property type="match status" value="1"/>
</dbReference>
<comment type="subcellular location">
    <subcellularLocation>
        <location evidence="1">Membrane</location>
        <topology evidence="1">Multi-pass membrane protein</topology>
    </subcellularLocation>
</comment>
<evidence type="ECO:0000256" key="4">
    <source>
        <dbReference type="ARBA" id="ARBA00023136"/>
    </source>
</evidence>
<sequence length="384" mass="42492">MSPLNLSYPVDARGTFPDRVRLQLSFKVQAAFLAASTIIILLVLIARRARRLVQKHGICELLRSSPMHIFFLSLLCADLVEDMSSIMDARWVHDALTVIQGILEGTYCQIQAILRQSGGLGVALTILAIAVTTWGCLVKQWSSPSPKVAAAVVASIWLFVILMAVIGPAVHRSHPFYGSTTYWCFIRMPYTLPGGIACFYAWVWTSAILNFLLYIWIVVKLLQLRRRPNSDQQSQQEKKLHKLALQMAWYPLVYFITVAPVSITRTWQFAKPNHPPSPIATIMSGMAFDSSGFFNVILFSLTRPGIILGEAPERTSFETFMTLTHITIPAGSNPATSSESRDTTLCPSTMSGMSSAESSLNSVKDSTPSRSRKSALSLDLHLPV</sequence>
<dbReference type="GO" id="GO:0004930">
    <property type="term" value="F:G protein-coupled receptor activity"/>
    <property type="evidence" value="ECO:0007669"/>
    <property type="project" value="InterPro"/>
</dbReference>
<name>A0A164SPR8_9AGAM</name>
<organism evidence="8 9">
    <name type="scientific">Sistotremastrum niveocremeum HHB9708</name>
    <dbReference type="NCBI Taxonomy" id="1314777"/>
    <lineage>
        <taxon>Eukaryota</taxon>
        <taxon>Fungi</taxon>
        <taxon>Dikarya</taxon>
        <taxon>Basidiomycota</taxon>
        <taxon>Agaricomycotina</taxon>
        <taxon>Agaricomycetes</taxon>
        <taxon>Sistotremastrales</taxon>
        <taxon>Sistotremastraceae</taxon>
        <taxon>Sertulicium</taxon>
        <taxon>Sertulicium niveocremeum</taxon>
    </lineage>
</organism>
<dbReference type="SUPFAM" id="SSF81321">
    <property type="entry name" value="Family A G protein-coupled receptor-like"/>
    <property type="match status" value="1"/>
</dbReference>
<evidence type="ECO:0000313" key="9">
    <source>
        <dbReference type="Proteomes" id="UP000076722"/>
    </source>
</evidence>
<evidence type="ECO:0000256" key="5">
    <source>
        <dbReference type="SAM" id="MobiDB-lite"/>
    </source>
</evidence>
<reference evidence="8 9" key="1">
    <citation type="journal article" date="2016" name="Mol. Biol. Evol.">
        <title>Comparative Genomics of Early-Diverging Mushroom-Forming Fungi Provides Insights into the Origins of Lignocellulose Decay Capabilities.</title>
        <authorList>
            <person name="Nagy L.G."/>
            <person name="Riley R."/>
            <person name="Tritt A."/>
            <person name="Adam C."/>
            <person name="Daum C."/>
            <person name="Floudas D."/>
            <person name="Sun H."/>
            <person name="Yadav J.S."/>
            <person name="Pangilinan J."/>
            <person name="Larsson K.H."/>
            <person name="Matsuura K."/>
            <person name="Barry K."/>
            <person name="Labutti K."/>
            <person name="Kuo R."/>
            <person name="Ohm R.A."/>
            <person name="Bhattacharya S.S."/>
            <person name="Shirouzu T."/>
            <person name="Yoshinaga Y."/>
            <person name="Martin F.M."/>
            <person name="Grigoriev I.V."/>
            <person name="Hibbett D.S."/>
        </authorList>
    </citation>
    <scope>NUCLEOTIDE SEQUENCE [LARGE SCALE GENOMIC DNA]</scope>
    <source>
        <strain evidence="8 9">HHB9708</strain>
    </source>
</reference>
<accession>A0A164SPR8</accession>
<dbReference type="EMBL" id="KV419414">
    <property type="protein sequence ID" value="KZS91686.1"/>
    <property type="molecule type" value="Genomic_DNA"/>
</dbReference>
<evidence type="ECO:0000256" key="3">
    <source>
        <dbReference type="ARBA" id="ARBA00022989"/>
    </source>
</evidence>
<dbReference type="GO" id="GO:0007189">
    <property type="term" value="P:adenylate cyclase-activating G protein-coupled receptor signaling pathway"/>
    <property type="evidence" value="ECO:0007669"/>
    <property type="project" value="TreeGrafter"/>
</dbReference>
<keyword evidence="2 6" id="KW-0812">Transmembrane</keyword>
<dbReference type="PANTHER" id="PTHR23112">
    <property type="entry name" value="G PROTEIN-COUPLED RECEPTOR 157-RELATED"/>
    <property type="match status" value="1"/>
</dbReference>
<dbReference type="PROSITE" id="PS50262">
    <property type="entry name" value="G_PROTEIN_RECEP_F1_2"/>
    <property type="match status" value="1"/>
</dbReference>
<feature type="transmembrane region" description="Helical" evidence="6">
    <location>
        <begin position="279"/>
        <end position="301"/>
    </location>
</feature>
<dbReference type="GO" id="GO:0005886">
    <property type="term" value="C:plasma membrane"/>
    <property type="evidence" value="ECO:0007669"/>
    <property type="project" value="TreeGrafter"/>
</dbReference>
<dbReference type="Gene3D" id="1.20.1070.10">
    <property type="entry name" value="Rhodopsin 7-helix transmembrane proteins"/>
    <property type="match status" value="1"/>
</dbReference>